<dbReference type="KEGG" id="vg:13994276"/>
<evidence type="ECO:0000313" key="3">
    <source>
        <dbReference type="Proteomes" id="UP000000457"/>
    </source>
</evidence>
<proteinExistence type="predicted"/>
<feature type="transmembrane region" description="Helical" evidence="1">
    <location>
        <begin position="7"/>
        <end position="30"/>
    </location>
</feature>
<dbReference type="GeneID" id="13994276"/>
<reference evidence="2 3" key="1">
    <citation type="journal article" date="2014" name="Virology">
        <title>Supersize me: Cronobacter sakazakii phage GAP32.</title>
        <authorList>
            <person name="Abbasifar R."/>
            <person name="Griffiths M.W."/>
            <person name="Sabour P.M."/>
            <person name="Ackermann H.-W."/>
            <person name="Vandersteegen K."/>
            <person name="Lavigne R."/>
            <person name="Noben J.-P."/>
            <person name="Villa A.A."/>
            <person name="Abbasifar A."/>
            <person name="Nash J.H.E."/>
            <person name="Kropinski A.M."/>
        </authorList>
    </citation>
    <scope>NUCLEOTIDE SEQUENCE [LARGE SCALE GENOMIC DNA]</scope>
    <source>
        <strain evidence="2">GAP-32</strain>
    </source>
</reference>
<evidence type="ECO:0000313" key="2">
    <source>
        <dbReference type="EMBL" id="AFC21985.1"/>
    </source>
</evidence>
<evidence type="ECO:0000256" key="1">
    <source>
        <dbReference type="SAM" id="Phobius"/>
    </source>
</evidence>
<dbReference type="Proteomes" id="UP000000457">
    <property type="component" value="Segment"/>
</dbReference>
<dbReference type="RefSeq" id="YP_006987640.1">
    <property type="nucleotide sequence ID" value="NC_019401.1"/>
</dbReference>
<feature type="transmembrane region" description="Helical" evidence="1">
    <location>
        <begin position="79"/>
        <end position="100"/>
    </location>
</feature>
<sequence length="117" mass="13552">MIPDWLYYVAFTCYLLNASSVIVLFIGWLTHAGYYYKLMNKVDEILFSALMITNLCVIFAGVIVYIIDNSYDKTEFKMICMMNAFIVLCVLVCIVVKYVIGFVLKLHNYFGEKRGIK</sequence>
<keyword evidence="1" id="KW-0472">Membrane</keyword>
<dbReference type="EMBL" id="JN882285">
    <property type="protein sequence ID" value="AFC21985.1"/>
    <property type="molecule type" value="Genomic_DNA"/>
</dbReference>
<accession>K4F9R8</accession>
<protein>
    <submittedName>
        <fullName evidence="2">Putative membrane protein</fullName>
    </submittedName>
</protein>
<keyword evidence="1" id="KW-1133">Transmembrane helix</keyword>
<keyword evidence="1" id="KW-0812">Transmembrane</keyword>
<feature type="transmembrane region" description="Helical" evidence="1">
    <location>
        <begin position="45"/>
        <end position="67"/>
    </location>
</feature>
<organism evidence="2 3">
    <name type="scientific">Cronobacter phage vB_CsaM_GAP32</name>
    <dbReference type="NCBI Taxonomy" id="1141136"/>
    <lineage>
        <taxon>Viruses</taxon>
        <taxon>Duplodnaviria</taxon>
        <taxon>Heunggongvirae</taxon>
        <taxon>Uroviricota</taxon>
        <taxon>Caudoviricetes</taxon>
        <taxon>Mimasvirus</taxon>
        <taxon>Mimasvirus GAP32</taxon>
    </lineage>
</organism>
<gene>
    <name evidence="2" type="ORF">GAP32_525</name>
</gene>
<keyword evidence="3" id="KW-1185">Reference proteome</keyword>
<name>K4F9R8_9CAUD</name>